<feature type="transmembrane region" description="Helical" evidence="7">
    <location>
        <begin position="210"/>
        <end position="228"/>
    </location>
</feature>
<evidence type="ECO:0000313" key="10">
    <source>
        <dbReference type="Proteomes" id="UP000635726"/>
    </source>
</evidence>
<feature type="transmembrane region" description="Helical" evidence="7">
    <location>
        <begin position="364"/>
        <end position="383"/>
    </location>
</feature>
<dbReference type="Pfam" id="PF07690">
    <property type="entry name" value="MFS_1"/>
    <property type="match status" value="1"/>
</dbReference>
<feature type="domain" description="Major facilitator superfamily (MFS) profile" evidence="8">
    <location>
        <begin position="25"/>
        <end position="460"/>
    </location>
</feature>
<dbReference type="InterPro" id="IPR020846">
    <property type="entry name" value="MFS_dom"/>
</dbReference>
<dbReference type="AlphaFoldDB" id="A0A917PK70"/>
<feature type="transmembrane region" description="Helical" evidence="7">
    <location>
        <begin position="90"/>
        <end position="116"/>
    </location>
</feature>
<dbReference type="GO" id="GO:0022857">
    <property type="term" value="F:transmembrane transporter activity"/>
    <property type="evidence" value="ECO:0007669"/>
    <property type="project" value="InterPro"/>
</dbReference>
<comment type="subcellular location">
    <subcellularLocation>
        <location evidence="1">Cell membrane</location>
        <topology evidence="1">Multi-pass membrane protein</topology>
    </subcellularLocation>
</comment>
<evidence type="ECO:0000313" key="9">
    <source>
        <dbReference type="EMBL" id="GGJ82551.1"/>
    </source>
</evidence>
<dbReference type="CDD" id="cd17502">
    <property type="entry name" value="MFS_Azr1_MDR_like"/>
    <property type="match status" value="1"/>
</dbReference>
<comment type="caution">
    <text evidence="9">The sequence shown here is derived from an EMBL/GenBank/DDBJ whole genome shotgun (WGS) entry which is preliminary data.</text>
</comment>
<feature type="transmembrane region" description="Helical" evidence="7">
    <location>
        <begin position="178"/>
        <end position="198"/>
    </location>
</feature>
<dbReference type="InterPro" id="IPR011701">
    <property type="entry name" value="MFS"/>
</dbReference>
<reference evidence="9" key="2">
    <citation type="submission" date="2020-09" db="EMBL/GenBank/DDBJ databases">
        <authorList>
            <person name="Sun Q."/>
            <person name="Ohkuma M."/>
        </authorList>
    </citation>
    <scope>NUCLEOTIDE SEQUENCE</scope>
    <source>
        <strain evidence="9">JCM 14371</strain>
    </source>
</reference>
<dbReference type="SUPFAM" id="SSF103473">
    <property type="entry name" value="MFS general substrate transporter"/>
    <property type="match status" value="1"/>
</dbReference>
<feature type="transmembrane region" description="Helical" evidence="7">
    <location>
        <begin position="437"/>
        <end position="455"/>
    </location>
</feature>
<feature type="transmembrane region" description="Helical" evidence="7">
    <location>
        <begin position="274"/>
        <end position="295"/>
    </location>
</feature>
<organism evidence="9 10">
    <name type="scientific">Deinococcus aquiradiocola</name>
    <dbReference type="NCBI Taxonomy" id="393059"/>
    <lineage>
        <taxon>Bacteria</taxon>
        <taxon>Thermotogati</taxon>
        <taxon>Deinococcota</taxon>
        <taxon>Deinococci</taxon>
        <taxon>Deinococcales</taxon>
        <taxon>Deinococcaceae</taxon>
        <taxon>Deinococcus</taxon>
    </lineage>
</organism>
<evidence type="ECO:0000256" key="4">
    <source>
        <dbReference type="ARBA" id="ARBA00022692"/>
    </source>
</evidence>
<evidence type="ECO:0000256" key="2">
    <source>
        <dbReference type="ARBA" id="ARBA00022448"/>
    </source>
</evidence>
<evidence type="ECO:0000256" key="3">
    <source>
        <dbReference type="ARBA" id="ARBA00022475"/>
    </source>
</evidence>
<feature type="transmembrane region" description="Helical" evidence="7">
    <location>
        <begin position="122"/>
        <end position="141"/>
    </location>
</feature>
<keyword evidence="4 7" id="KW-0812">Transmembrane</keyword>
<sequence>MPVMTRPPPAATATPAVPPRSRLLATIGLILGVFLAALESSVVATAMPSVIRDLGGQHLYALPFAVFLLTSTVSSPLWGRASDILGRKRLYLAGVTVFLIGSALCGAATSMTFLVLARALQGFGAGAVMPLTLTSVGELYTLQERPRVQAFISGVWGVSALVGPLLGGVLAEHVSWRWVFYVNLPFGIPAMLMVWRSLQETVTRRAGRVQIDWLGALLFTLGSGLLVWGLSLSIWWQVGAGLVVLTLAVLVELRHPAPLLPMKALAQRLPNVGLWNNLLGGAAYFGVIAYLPLYAQNVSGSATSGGLILTPMLLGWVLASIITTRLMRVMGLTRQTQLGFVVLTVVFALMVVLAHAPLGVISVLGFFVGMGMGFSMVSLLLAVQSATPRAELGATTSAMLFARQMGGALGTAGMGLLIGTAAISGGGEALVTGLQRAFVLSVVMVAVGLALSLTLRGQGIPASAAAPVRPAANADD</sequence>
<accession>A0A917PK70</accession>
<feature type="transmembrane region" description="Helical" evidence="7">
    <location>
        <begin position="148"/>
        <end position="166"/>
    </location>
</feature>
<dbReference type="PANTHER" id="PTHR23501:SF191">
    <property type="entry name" value="VACUOLAR BASIC AMINO ACID TRANSPORTER 4"/>
    <property type="match status" value="1"/>
</dbReference>
<feature type="transmembrane region" description="Helical" evidence="7">
    <location>
        <begin position="338"/>
        <end position="358"/>
    </location>
</feature>
<reference evidence="9" key="1">
    <citation type="journal article" date="2014" name="Int. J. Syst. Evol. Microbiol.">
        <title>Complete genome sequence of Corynebacterium casei LMG S-19264T (=DSM 44701T), isolated from a smear-ripened cheese.</title>
        <authorList>
            <consortium name="US DOE Joint Genome Institute (JGI-PGF)"/>
            <person name="Walter F."/>
            <person name="Albersmeier A."/>
            <person name="Kalinowski J."/>
            <person name="Ruckert C."/>
        </authorList>
    </citation>
    <scope>NUCLEOTIDE SEQUENCE</scope>
    <source>
        <strain evidence="9">JCM 14371</strain>
    </source>
</reference>
<dbReference type="PROSITE" id="PS50850">
    <property type="entry name" value="MFS"/>
    <property type="match status" value="1"/>
</dbReference>
<feature type="transmembrane region" description="Helical" evidence="7">
    <location>
        <begin position="234"/>
        <end position="253"/>
    </location>
</feature>
<feature type="transmembrane region" description="Helical" evidence="7">
    <location>
        <begin position="307"/>
        <end position="326"/>
    </location>
</feature>
<protein>
    <submittedName>
        <fullName evidence="9">MFS transporter</fullName>
    </submittedName>
</protein>
<name>A0A917PK70_9DEIO</name>
<evidence type="ECO:0000256" key="5">
    <source>
        <dbReference type="ARBA" id="ARBA00022989"/>
    </source>
</evidence>
<keyword evidence="3" id="KW-1003">Cell membrane</keyword>
<dbReference type="Gene3D" id="1.20.1250.20">
    <property type="entry name" value="MFS general substrate transporter like domains"/>
    <property type="match status" value="1"/>
</dbReference>
<evidence type="ECO:0000259" key="8">
    <source>
        <dbReference type="PROSITE" id="PS50850"/>
    </source>
</evidence>
<keyword evidence="2" id="KW-0813">Transport</keyword>
<feature type="transmembrane region" description="Helical" evidence="7">
    <location>
        <begin position="60"/>
        <end position="78"/>
    </location>
</feature>
<evidence type="ECO:0000256" key="7">
    <source>
        <dbReference type="SAM" id="Phobius"/>
    </source>
</evidence>
<dbReference type="GO" id="GO:0005886">
    <property type="term" value="C:plasma membrane"/>
    <property type="evidence" value="ECO:0007669"/>
    <property type="project" value="UniProtKB-SubCell"/>
</dbReference>
<keyword evidence="6 7" id="KW-0472">Membrane</keyword>
<dbReference type="Proteomes" id="UP000635726">
    <property type="component" value="Unassembled WGS sequence"/>
</dbReference>
<keyword evidence="5 7" id="KW-1133">Transmembrane helix</keyword>
<dbReference type="PANTHER" id="PTHR23501">
    <property type="entry name" value="MAJOR FACILITATOR SUPERFAMILY"/>
    <property type="match status" value="1"/>
</dbReference>
<evidence type="ECO:0000256" key="1">
    <source>
        <dbReference type="ARBA" id="ARBA00004651"/>
    </source>
</evidence>
<dbReference type="InterPro" id="IPR036259">
    <property type="entry name" value="MFS_trans_sf"/>
</dbReference>
<dbReference type="Gene3D" id="1.20.1720.10">
    <property type="entry name" value="Multidrug resistance protein D"/>
    <property type="match status" value="1"/>
</dbReference>
<dbReference type="FunFam" id="1.20.1720.10:FF:000004">
    <property type="entry name" value="EmrB/QacA family drug resistance transporter"/>
    <property type="match status" value="1"/>
</dbReference>
<proteinExistence type="predicted"/>
<keyword evidence="10" id="KW-1185">Reference proteome</keyword>
<feature type="transmembrane region" description="Helical" evidence="7">
    <location>
        <begin position="404"/>
        <end position="425"/>
    </location>
</feature>
<evidence type="ECO:0000256" key="6">
    <source>
        <dbReference type="ARBA" id="ARBA00023136"/>
    </source>
</evidence>
<dbReference type="EMBL" id="BMOE01000010">
    <property type="protein sequence ID" value="GGJ82551.1"/>
    <property type="molecule type" value="Genomic_DNA"/>
</dbReference>
<gene>
    <name evidence="9" type="ORF">GCM10008939_28080</name>
</gene>